<organism evidence="2 3">
    <name type="scientific">Vibrio algivorus</name>
    <dbReference type="NCBI Taxonomy" id="1667024"/>
    <lineage>
        <taxon>Bacteria</taxon>
        <taxon>Pseudomonadati</taxon>
        <taxon>Pseudomonadota</taxon>
        <taxon>Gammaproteobacteria</taxon>
        <taxon>Vibrionales</taxon>
        <taxon>Vibrionaceae</taxon>
        <taxon>Vibrio</taxon>
    </lineage>
</organism>
<dbReference type="AlphaFoldDB" id="A0A557P9P7"/>
<dbReference type="EMBL" id="BSPV01000003">
    <property type="protein sequence ID" value="GLT13859.1"/>
    <property type="molecule type" value="Genomic_DNA"/>
</dbReference>
<evidence type="ECO:0008006" key="5">
    <source>
        <dbReference type="Google" id="ProtNLM"/>
    </source>
</evidence>
<accession>A0A557P9P7</accession>
<dbReference type="Proteomes" id="UP001157156">
    <property type="component" value="Unassembled WGS sequence"/>
</dbReference>
<evidence type="ECO:0000313" key="4">
    <source>
        <dbReference type="Proteomes" id="UP001157156"/>
    </source>
</evidence>
<protein>
    <recommendedName>
        <fullName evidence="5">AlpA family phage regulatory protein</fullName>
    </recommendedName>
</protein>
<keyword evidence="4" id="KW-1185">Reference proteome</keyword>
<dbReference type="EMBL" id="VMKJ01000010">
    <property type="protein sequence ID" value="TVO37385.1"/>
    <property type="molecule type" value="Genomic_DNA"/>
</dbReference>
<dbReference type="RefSeq" id="WP_089124239.1">
    <property type="nucleotide sequence ID" value="NZ_BSPV01000003.1"/>
</dbReference>
<reference evidence="1" key="1">
    <citation type="journal article" date="2014" name="Int. J. Syst. Evol. Microbiol.">
        <title>Complete genome of a new Firmicutes species belonging to the dominant human colonic microbiota ('Ruminococcus bicirculans') reveals two chromosomes and a selective capacity to utilize plant glucans.</title>
        <authorList>
            <consortium name="NISC Comparative Sequencing Program"/>
            <person name="Wegmann U."/>
            <person name="Louis P."/>
            <person name="Goesmann A."/>
            <person name="Henrissat B."/>
            <person name="Duncan S.H."/>
            <person name="Flint H.J."/>
        </authorList>
    </citation>
    <scope>NUCLEOTIDE SEQUENCE</scope>
    <source>
        <strain evidence="1">NBRC 111146</strain>
    </source>
</reference>
<name>A0A557P9P7_9VIBR</name>
<evidence type="ECO:0000313" key="1">
    <source>
        <dbReference type="EMBL" id="GLT13859.1"/>
    </source>
</evidence>
<dbReference type="OrthoDB" id="5891838at2"/>
<reference evidence="1" key="4">
    <citation type="submission" date="2023-01" db="EMBL/GenBank/DDBJ databases">
        <title>Draft genome sequence of Vibrio algivorus strain NBRC 111146.</title>
        <authorList>
            <person name="Sun Q."/>
            <person name="Mori K."/>
        </authorList>
    </citation>
    <scope>NUCLEOTIDE SEQUENCE</scope>
    <source>
        <strain evidence="1">NBRC 111146</strain>
    </source>
</reference>
<comment type="caution">
    <text evidence="2">The sequence shown here is derived from an EMBL/GenBank/DDBJ whole genome shotgun (WGS) entry which is preliminary data.</text>
</comment>
<reference evidence="4" key="2">
    <citation type="journal article" date="2019" name="Int. J. Syst. Evol. Microbiol.">
        <title>The Global Catalogue of Microorganisms (GCM) 10K type strain sequencing project: providing services to taxonomists for standard genome sequencing and annotation.</title>
        <authorList>
            <consortium name="The Broad Institute Genomics Platform"/>
            <consortium name="The Broad Institute Genome Sequencing Center for Infectious Disease"/>
            <person name="Wu L."/>
            <person name="Ma J."/>
        </authorList>
    </citation>
    <scope>NUCLEOTIDE SEQUENCE [LARGE SCALE GENOMIC DNA]</scope>
    <source>
        <strain evidence="4">NBRC 111146</strain>
    </source>
</reference>
<evidence type="ECO:0000313" key="2">
    <source>
        <dbReference type="EMBL" id="TVO37385.1"/>
    </source>
</evidence>
<proteinExistence type="predicted"/>
<sequence length="59" mass="7061">MPRAAVITLKKHAEHVGYCAKTLRTRAIEGYYPPHVMKKDKGEWVVDTEEWDRWYRSKQ</sequence>
<gene>
    <name evidence="2" type="ORF">FOF44_07190</name>
    <name evidence="1" type="ORF">GCM10007931_08330</name>
</gene>
<evidence type="ECO:0000313" key="3">
    <source>
        <dbReference type="Proteomes" id="UP000319828"/>
    </source>
</evidence>
<reference evidence="2 3" key="3">
    <citation type="submission" date="2019-07" db="EMBL/GenBank/DDBJ databases">
        <title>The draft genome sequence of Vibrio algivorus M1486.</title>
        <authorList>
            <person name="Meng X."/>
        </authorList>
    </citation>
    <scope>NUCLEOTIDE SEQUENCE [LARGE SCALE GENOMIC DNA]</scope>
    <source>
        <strain evidence="2 3">M1486</strain>
    </source>
</reference>
<dbReference type="Proteomes" id="UP000319828">
    <property type="component" value="Unassembled WGS sequence"/>
</dbReference>